<accession>A0A914DCZ7</accession>
<keyword evidence="1" id="KW-0175">Coiled coil</keyword>
<sequence>MSQFVIPDSLKKQSAESQGQNQNEEKKTLFGSPPMGSSSFGGFLKPETRQQLHNPSSDSSSSNPFRSGFLLKGRNEKSDSRSNSSIAPSNPFAARLSAPSNTRPQFSTNPSSSYPSRFAPSQNQRHETQSSRPPGSNPFVSRSQNQEIQSNRPPASNPFATRSQNQETQPGRPPASNPFTSRLFSKVTQPATETTREPRVKWRDESNKIEDFDAPKRDYRADREAPPLVQRVRVNAMEQEMKPVGRQRSGSQSVASSMLTAAKRKSIIKGKSGGVGITKRRSSDEMKKPKKAVSATSAPFTYHTIPSQRTVFQQLRGLLGTNCPATYDRFVILKKRDELLSKARVKNTDVESARILHGACPDMCPERERYVRDVQKNLNPYECDERGNMIPEKTVKDYSRSAADQEEPLPHELRPASVLNETMNYLIGVIAYEEPPNSELARWYDFLWSRTRSIRKEITQQMIINETAVDLVEKCARLHIFVSFRLSNLDVGDFDQKMNTENLTKCLQSLRHLYDDLSKKGIYCRNEAEFRAYDIMLNLADTNVLSQVLTYRLEVRKSKPIQLALKLASALQNNNYVRFFRILKSDEISFLQACMCYRYFDNVRINALKTMIAFRTFPLAELIELLAFDEEMDVLNFANCLGIELDYRNPTDLNMARGKENIDVAGITPISKWVAEKKRGTLAEVLCNAPCPPVNLPPPANSFTSDGVYQNDPVLLAYLQQNQDEAENEQDPQLRKMVPISPPRPKPSFPAYAAAFASNAFTDLYQESVNGKIDEAGKKVYTEAVSKSLMENLIKEQVDAQAEEVLFMARLEYKQKLAELEKERFKEMINKYINDEADAILGKVSKALYQKAAKKVFNHSIHSYHRQQSEQIAHAQAHSIIKEISLQQLKKIGLKVIQTDVIEVKQRLDQICGNLYRLWLKQFTDRWRKVVSHKKIKEERIRDIITSLSLANTAQNHFYDPNKPLKLPTSRRLPDEELTIKFAKIKLKQSKHQRLARKCFDLWYNATKQRVEQRKFLENFFQAQAATQEKEKSFIMKRKRNYMIPFKAPPVFGVPQTSAEMLQGTPRTEKGLEPGSFATMSAKRPRLVAMLEKNRKRRSYLNSTEIREFQDVKKEIDEFQDTPVKSNNFFGDFQFSSGYQPSPILPKRLSLPDRFSVCDIVPDSPAKRISFSPTKASQDHVFKASVSSLEKKLEEFRLALKETEAMVEKNTQKCREVLNCTA</sequence>
<dbReference type="Proteomes" id="UP000887540">
    <property type="component" value="Unplaced"/>
</dbReference>
<feature type="compositionally biased region" description="Polar residues" evidence="2">
    <location>
        <begin position="177"/>
        <end position="193"/>
    </location>
</feature>
<feature type="compositionally biased region" description="Polar residues" evidence="2">
    <location>
        <begin position="130"/>
        <end position="169"/>
    </location>
</feature>
<name>A0A914DCZ7_9BILA</name>
<feature type="region of interest" description="Disordered" evidence="2">
    <location>
        <begin position="1"/>
        <end position="201"/>
    </location>
</feature>
<feature type="region of interest" description="Disordered" evidence="2">
    <location>
        <begin position="272"/>
        <end position="292"/>
    </location>
</feature>
<feature type="compositionally biased region" description="Polar residues" evidence="2">
    <location>
        <begin position="98"/>
        <end position="123"/>
    </location>
</feature>
<evidence type="ECO:0000256" key="1">
    <source>
        <dbReference type="SAM" id="Coils"/>
    </source>
</evidence>
<evidence type="ECO:0000313" key="4">
    <source>
        <dbReference type="Proteomes" id="UP000887540"/>
    </source>
</evidence>
<dbReference type="AlphaFoldDB" id="A0A914DCZ7"/>
<evidence type="ECO:0000256" key="2">
    <source>
        <dbReference type="SAM" id="MobiDB-lite"/>
    </source>
</evidence>
<evidence type="ECO:0000259" key="3">
    <source>
        <dbReference type="Pfam" id="PF03399"/>
    </source>
</evidence>
<dbReference type="GO" id="GO:0005737">
    <property type="term" value="C:cytoplasm"/>
    <property type="evidence" value="ECO:0007669"/>
    <property type="project" value="TreeGrafter"/>
</dbReference>
<dbReference type="GO" id="GO:0006406">
    <property type="term" value="P:mRNA export from nucleus"/>
    <property type="evidence" value="ECO:0007669"/>
    <property type="project" value="TreeGrafter"/>
</dbReference>
<dbReference type="Pfam" id="PF03399">
    <property type="entry name" value="SAC3_GANP"/>
    <property type="match status" value="1"/>
</dbReference>
<protein>
    <submittedName>
        <fullName evidence="5">SAC3/GANP/THP3 conserved domain-containing protein</fullName>
    </submittedName>
</protein>
<feature type="compositionally biased region" description="Low complexity" evidence="2">
    <location>
        <begin position="30"/>
        <end position="43"/>
    </location>
</feature>
<reference evidence="5" key="1">
    <citation type="submission" date="2022-11" db="UniProtKB">
        <authorList>
            <consortium name="WormBaseParasite"/>
        </authorList>
    </citation>
    <scope>IDENTIFICATION</scope>
</reference>
<dbReference type="PANTHER" id="PTHR12436">
    <property type="entry name" value="80 KDA MCM3-ASSOCIATED PROTEIN"/>
    <property type="match status" value="1"/>
</dbReference>
<dbReference type="Gene3D" id="1.25.40.990">
    <property type="match status" value="1"/>
</dbReference>
<feature type="coiled-coil region" evidence="1">
    <location>
        <begin position="1186"/>
        <end position="1213"/>
    </location>
</feature>
<feature type="domain" description="SAC3/GANP/THP3 conserved" evidence="3">
    <location>
        <begin position="363"/>
        <end position="645"/>
    </location>
</feature>
<dbReference type="WBParaSite" id="ACRNAN_scaffold239.g24633.t1">
    <property type="protein sequence ID" value="ACRNAN_scaffold239.g24633.t1"/>
    <property type="gene ID" value="ACRNAN_scaffold239.g24633"/>
</dbReference>
<proteinExistence type="predicted"/>
<dbReference type="PANTHER" id="PTHR12436:SF3">
    <property type="entry name" value="GERMINAL-CENTER ASSOCIATED NUCLEAR PROTEIN"/>
    <property type="match status" value="1"/>
</dbReference>
<evidence type="ECO:0000313" key="5">
    <source>
        <dbReference type="WBParaSite" id="ACRNAN_scaffold239.g24633.t1"/>
    </source>
</evidence>
<dbReference type="InterPro" id="IPR005062">
    <property type="entry name" value="SAC3/GANP/THP3_conserved"/>
</dbReference>
<dbReference type="GO" id="GO:0070390">
    <property type="term" value="C:transcription export complex 2"/>
    <property type="evidence" value="ECO:0007669"/>
    <property type="project" value="TreeGrafter"/>
</dbReference>
<dbReference type="InterPro" id="IPR045107">
    <property type="entry name" value="SAC3/GANP/THP3"/>
</dbReference>
<organism evidence="4 5">
    <name type="scientific">Acrobeloides nanus</name>
    <dbReference type="NCBI Taxonomy" id="290746"/>
    <lineage>
        <taxon>Eukaryota</taxon>
        <taxon>Metazoa</taxon>
        <taxon>Ecdysozoa</taxon>
        <taxon>Nematoda</taxon>
        <taxon>Chromadorea</taxon>
        <taxon>Rhabditida</taxon>
        <taxon>Tylenchina</taxon>
        <taxon>Cephalobomorpha</taxon>
        <taxon>Cephaloboidea</taxon>
        <taxon>Cephalobidae</taxon>
        <taxon>Acrobeloides</taxon>
    </lineage>
</organism>
<keyword evidence="4" id="KW-1185">Reference proteome</keyword>